<dbReference type="RefSeq" id="WP_212682400.1">
    <property type="nucleotide sequence ID" value="NZ_OBEB01000004.1"/>
</dbReference>
<feature type="chain" id="PRO_5012696049" evidence="1">
    <location>
        <begin position="21"/>
        <end position="349"/>
    </location>
</feature>
<sequence length="349" mass="39837">MRLSTTLGLMWLMAVQPCLAQDVTKIAFGSCAHQDKPLNILATIALERPQAMLWLGDNIYGDTDDIAVLQSKYKKLGNNKNFIALRETTPFYAIWDDHDFGKNDSGKEFDFKFQSAEAFLNFWQVAQSDPRRKQQDGIYHSVMLNGPAGRTIQIIFPDLRFNRDPISAVDEQTYRSDRQAKKMGPYLPDPTATRSMLGNTQWLWFENELKKPADIKIIASSLQILATFTGWEAWKNYPYDTERLFSLVSDLSLDNLLLISGDTHWAEISKQTLGQIELIEVTSSGLSEKWKDVSPNHYRISPSYYQNNYGLIEITWQEKIANLTLGFKNKQGDYVAVETLTINLTAQNL</sequence>
<name>A0A285IX55_9GAMM</name>
<reference evidence="4" key="1">
    <citation type="submission" date="2017-09" db="EMBL/GenBank/DDBJ databases">
        <authorList>
            <person name="Varghese N."/>
            <person name="Submissions S."/>
        </authorList>
    </citation>
    <scope>NUCLEOTIDE SEQUENCE [LARGE SCALE GENOMIC DNA]</scope>
    <source>
        <strain evidence="4">CGMCC 1.12461</strain>
    </source>
</reference>
<proteinExistence type="predicted"/>
<dbReference type="Proteomes" id="UP000219353">
    <property type="component" value="Unassembled WGS sequence"/>
</dbReference>
<dbReference type="InterPro" id="IPR029052">
    <property type="entry name" value="Metallo-depent_PP-like"/>
</dbReference>
<gene>
    <name evidence="3" type="ORF">SAMN06297280_2109</name>
</gene>
<dbReference type="PANTHER" id="PTHR33987:SF1">
    <property type="entry name" value="CALCINEURIN-LIKE METALLO-PHOSPHOESTERASE SUPERFAMILY PROTEIN"/>
    <property type="match status" value="1"/>
</dbReference>
<dbReference type="AlphaFoldDB" id="A0A285IX55"/>
<dbReference type="SUPFAM" id="SSF56300">
    <property type="entry name" value="Metallo-dependent phosphatases"/>
    <property type="match status" value="1"/>
</dbReference>
<dbReference type="CDD" id="cd07389">
    <property type="entry name" value="MPP_PhoD"/>
    <property type="match status" value="1"/>
</dbReference>
<evidence type="ECO:0000256" key="1">
    <source>
        <dbReference type="SAM" id="SignalP"/>
    </source>
</evidence>
<dbReference type="InterPro" id="IPR038607">
    <property type="entry name" value="PhoD-like_sf"/>
</dbReference>
<evidence type="ECO:0000313" key="4">
    <source>
        <dbReference type="Proteomes" id="UP000219353"/>
    </source>
</evidence>
<keyword evidence="1" id="KW-0732">Signal</keyword>
<feature type="signal peptide" evidence="1">
    <location>
        <begin position="1"/>
        <end position="20"/>
    </location>
</feature>
<protein>
    <submittedName>
        <fullName evidence="3">Alkaline phosphatase D</fullName>
    </submittedName>
</protein>
<accession>A0A285IX55</accession>
<keyword evidence="4" id="KW-1185">Reference proteome</keyword>
<feature type="domain" description="PhoD-like phosphatase metallophosphatase" evidence="2">
    <location>
        <begin position="28"/>
        <end position="268"/>
    </location>
</feature>
<dbReference type="PANTHER" id="PTHR33987">
    <property type="entry name" value="CALCINEURIN-LIKE METALLO-PHOSPHOESTERASE SUPERFAMILY PROTEIN"/>
    <property type="match status" value="1"/>
</dbReference>
<dbReference type="EMBL" id="OBEB01000004">
    <property type="protein sequence ID" value="SNY52413.1"/>
    <property type="molecule type" value="Genomic_DNA"/>
</dbReference>
<dbReference type="Gene3D" id="3.60.21.70">
    <property type="entry name" value="PhoD-like phosphatase"/>
    <property type="match status" value="1"/>
</dbReference>
<organism evidence="3 4">
    <name type="scientific">Arsukibacterium tuosuense</name>
    <dbReference type="NCBI Taxonomy" id="1323745"/>
    <lineage>
        <taxon>Bacteria</taxon>
        <taxon>Pseudomonadati</taxon>
        <taxon>Pseudomonadota</taxon>
        <taxon>Gammaproteobacteria</taxon>
        <taxon>Chromatiales</taxon>
        <taxon>Chromatiaceae</taxon>
        <taxon>Arsukibacterium</taxon>
    </lineage>
</organism>
<dbReference type="InterPro" id="IPR018946">
    <property type="entry name" value="PhoD-like_MPP"/>
</dbReference>
<evidence type="ECO:0000313" key="3">
    <source>
        <dbReference type="EMBL" id="SNY52413.1"/>
    </source>
</evidence>
<evidence type="ECO:0000259" key="2">
    <source>
        <dbReference type="Pfam" id="PF09423"/>
    </source>
</evidence>
<dbReference type="Pfam" id="PF09423">
    <property type="entry name" value="PhoD"/>
    <property type="match status" value="1"/>
</dbReference>